<dbReference type="OrthoDB" id="9973811at2"/>
<accession>A0A285TRJ9</accession>
<dbReference type="STRING" id="538381.GCA_001696535_00426"/>
<feature type="compositionally biased region" description="Basic and acidic residues" evidence="1">
    <location>
        <begin position="129"/>
        <end position="145"/>
    </location>
</feature>
<reference evidence="3 4" key="1">
    <citation type="submission" date="2017-08" db="EMBL/GenBank/DDBJ databases">
        <authorList>
            <person name="de Groot N.N."/>
        </authorList>
    </citation>
    <scope>NUCLEOTIDE SEQUENCE [LARGE SCALE GENOMIC DNA]</scope>
    <source>
        <strain evidence="3 4">USBA 352</strain>
    </source>
</reference>
<dbReference type="Proteomes" id="UP000219331">
    <property type="component" value="Unassembled WGS sequence"/>
</dbReference>
<feature type="chain" id="PRO_5011723320" description="Peptidase propeptide and YPEB domain-containing protein" evidence="2">
    <location>
        <begin position="37"/>
        <end position="154"/>
    </location>
</feature>
<keyword evidence="4" id="KW-1185">Reference proteome</keyword>
<organism evidence="3 4">
    <name type="scientific">Stappia indica</name>
    <dbReference type="NCBI Taxonomy" id="538381"/>
    <lineage>
        <taxon>Bacteria</taxon>
        <taxon>Pseudomonadati</taxon>
        <taxon>Pseudomonadota</taxon>
        <taxon>Alphaproteobacteria</taxon>
        <taxon>Hyphomicrobiales</taxon>
        <taxon>Stappiaceae</taxon>
        <taxon>Stappia</taxon>
    </lineage>
</organism>
<sequence length="154" mass="15995">MDGTDEGRAGLPARLRKAAGHLALLALLAAASPAAADHLTPGDRLGANINEIANTLMEYGYVTLRYMNKGGQVEIVARKGKDEVFLLIDAATGVLETAIHKDGDPLLERPPVAAPPAATPSTPPESDEESSRSPGTRDPHGDRLSARVVAGLSA</sequence>
<evidence type="ECO:0000313" key="4">
    <source>
        <dbReference type="Proteomes" id="UP000219331"/>
    </source>
</evidence>
<dbReference type="EMBL" id="OBML01000014">
    <property type="protein sequence ID" value="SOC25311.1"/>
    <property type="molecule type" value="Genomic_DNA"/>
</dbReference>
<keyword evidence="2" id="KW-0732">Signal</keyword>
<dbReference type="AlphaFoldDB" id="A0A285TRJ9"/>
<protein>
    <recommendedName>
        <fullName evidence="5">Peptidase propeptide and YPEB domain-containing protein</fullName>
    </recommendedName>
</protein>
<feature type="region of interest" description="Disordered" evidence="1">
    <location>
        <begin position="102"/>
        <end position="154"/>
    </location>
</feature>
<evidence type="ECO:0000313" key="3">
    <source>
        <dbReference type="EMBL" id="SOC25311.1"/>
    </source>
</evidence>
<gene>
    <name evidence="3" type="ORF">SAMN05421512_11436</name>
</gene>
<feature type="signal peptide" evidence="2">
    <location>
        <begin position="1"/>
        <end position="36"/>
    </location>
</feature>
<proteinExistence type="predicted"/>
<evidence type="ECO:0000256" key="2">
    <source>
        <dbReference type="SAM" id="SignalP"/>
    </source>
</evidence>
<dbReference type="RefSeq" id="WP_067333703.1">
    <property type="nucleotide sequence ID" value="NZ_JAJGNR010000008.1"/>
</dbReference>
<feature type="compositionally biased region" description="Pro residues" evidence="1">
    <location>
        <begin position="112"/>
        <end position="123"/>
    </location>
</feature>
<evidence type="ECO:0008006" key="5">
    <source>
        <dbReference type="Google" id="ProtNLM"/>
    </source>
</evidence>
<name>A0A285TRJ9_9HYPH</name>
<evidence type="ECO:0000256" key="1">
    <source>
        <dbReference type="SAM" id="MobiDB-lite"/>
    </source>
</evidence>